<dbReference type="PANTHER" id="PTHR35859">
    <property type="entry name" value="NONSELECTIVE CATION CHANNEL PROTEIN"/>
    <property type="match status" value="1"/>
</dbReference>
<feature type="transmembrane region" description="Helical" evidence="2">
    <location>
        <begin position="346"/>
        <end position="370"/>
    </location>
</feature>
<keyword evidence="2" id="KW-1133">Transmembrane helix</keyword>
<feature type="region of interest" description="Disordered" evidence="1">
    <location>
        <begin position="613"/>
        <end position="677"/>
    </location>
</feature>
<comment type="caution">
    <text evidence="4">The sequence shown here is derived from an EMBL/GenBank/DDBJ whole genome shotgun (WGS) entry which is preliminary data.</text>
</comment>
<feature type="transmembrane region" description="Helical" evidence="2">
    <location>
        <begin position="390"/>
        <end position="413"/>
    </location>
</feature>
<evidence type="ECO:0000256" key="2">
    <source>
        <dbReference type="SAM" id="Phobius"/>
    </source>
</evidence>
<keyword evidence="2" id="KW-0472">Membrane</keyword>
<gene>
    <name evidence="4" type="ORF">NKR19_g8850</name>
</gene>
<dbReference type="EMBL" id="JANBVN010000191">
    <property type="protein sequence ID" value="KAJ9133938.1"/>
    <property type="molecule type" value="Genomic_DNA"/>
</dbReference>
<sequence>MPLRVKSRPLSQHDNGPRTPSPFGARYSGELPDIEHDDSFREVIKKLSIFISEAVDLPSSFEQLRTTSAGDGLRHLVDHLSRTCTNPAIVNSLLALKWHYGEADEDRGLNDARANACEIVAWRLLTHMSERDAVEYCLYEIPSKDQTADNGHHDEENRGYVVDENTPLVAQTWDSPQKTVRRALERTGSTRRYQLLQSISRLTQSFADDDDDDEEEDPTAPFVTLNALEIAAVADAKRFLGQNVVQKIITGIWNGDIIFWDNLSVNTVKKPRFYNHKTADPFSRLRVPKYLKSFEVIFFGTFLCLYYAVLVERNPYKISTIEILLYIWFAAFIYDELSEWIDAGSIFYATDVWNLFDVVMMTIGVLFAILRAVGLSYGDARLIDYAFDVLALEALFMVPRVCSILSLSPYWGTLIPCLREMGKDFLKFMVLVFIVYLGFLTTFTLVGRDKFDLGRMAMALTKIFFGSSYVGFDMMNDIDPIFGPPLMILFVTLSSILLMGSMTGMLSNSFSRVITHAREEYLYVYSVYVLEASTSNRLTHFYPPFNLLALVIFRPLRLFLPSDDKFRYARIMLLKLTHAPIVGAIMVYELVSGKLGRSDEYAGFKAGRSGTIFVPTSASPRRKRSRPNMQTRASTSYHPGVSPRPLSSAEVPGLAPPASRNDSGREDEDGLEQPSDVEVRIADLAHKIDRLTEIIVRMQGQNAQPLGDVSLG</sequence>
<dbReference type="Proteomes" id="UP001174691">
    <property type="component" value="Unassembled WGS sequence"/>
</dbReference>
<name>A0AA38RK70_9PEZI</name>
<evidence type="ECO:0000259" key="3">
    <source>
        <dbReference type="Pfam" id="PF23317"/>
    </source>
</evidence>
<feature type="domain" description="Calcium channel YVC1-like C-terminal transmembrane" evidence="3">
    <location>
        <begin position="299"/>
        <end position="589"/>
    </location>
</feature>
<feature type="region of interest" description="Disordered" evidence="1">
    <location>
        <begin position="1"/>
        <end position="27"/>
    </location>
</feature>
<dbReference type="PANTHER" id="PTHR35859:SF5">
    <property type="entry name" value="ION TRANSPORT DOMAIN-CONTAINING PROTEIN"/>
    <property type="match status" value="1"/>
</dbReference>
<protein>
    <submittedName>
        <fullName evidence="4">Calcium channel YVC1</fullName>
    </submittedName>
</protein>
<proteinExistence type="predicted"/>
<evidence type="ECO:0000313" key="4">
    <source>
        <dbReference type="EMBL" id="KAJ9133938.1"/>
    </source>
</evidence>
<feature type="transmembrane region" description="Helical" evidence="2">
    <location>
        <begin position="290"/>
        <end position="310"/>
    </location>
</feature>
<evidence type="ECO:0000313" key="5">
    <source>
        <dbReference type="Proteomes" id="UP001174691"/>
    </source>
</evidence>
<organism evidence="4 5">
    <name type="scientific">Coniochaeta hoffmannii</name>
    <dbReference type="NCBI Taxonomy" id="91930"/>
    <lineage>
        <taxon>Eukaryota</taxon>
        <taxon>Fungi</taxon>
        <taxon>Dikarya</taxon>
        <taxon>Ascomycota</taxon>
        <taxon>Pezizomycotina</taxon>
        <taxon>Sordariomycetes</taxon>
        <taxon>Sordariomycetidae</taxon>
        <taxon>Coniochaetales</taxon>
        <taxon>Coniochaetaceae</taxon>
        <taxon>Coniochaeta</taxon>
    </lineage>
</organism>
<keyword evidence="2" id="KW-0812">Transmembrane</keyword>
<feature type="transmembrane region" description="Helical" evidence="2">
    <location>
        <begin position="425"/>
        <end position="447"/>
    </location>
</feature>
<dbReference type="AlphaFoldDB" id="A0AA38RK70"/>
<feature type="transmembrane region" description="Helical" evidence="2">
    <location>
        <begin position="484"/>
        <end position="506"/>
    </location>
</feature>
<dbReference type="InterPro" id="IPR052971">
    <property type="entry name" value="TRP_calcium_channel"/>
</dbReference>
<accession>A0AA38RK70</accession>
<evidence type="ECO:0000256" key="1">
    <source>
        <dbReference type="SAM" id="MobiDB-lite"/>
    </source>
</evidence>
<reference evidence="4" key="1">
    <citation type="submission" date="2022-07" db="EMBL/GenBank/DDBJ databases">
        <title>Fungi with potential for degradation of polypropylene.</title>
        <authorList>
            <person name="Gostincar C."/>
        </authorList>
    </citation>
    <scope>NUCLEOTIDE SEQUENCE</scope>
    <source>
        <strain evidence="4">EXF-13287</strain>
    </source>
</reference>
<keyword evidence="5" id="KW-1185">Reference proteome</keyword>
<feature type="compositionally biased region" description="Polar residues" evidence="1">
    <location>
        <begin position="627"/>
        <end position="637"/>
    </location>
</feature>
<dbReference type="Pfam" id="PF23317">
    <property type="entry name" value="YVC1_C"/>
    <property type="match status" value="1"/>
</dbReference>
<dbReference type="InterPro" id="IPR056336">
    <property type="entry name" value="YVC1_C"/>
</dbReference>